<sequence>MVSLYTSRRRLWFLTAAANARASIFYFENVCV</sequence>
<dbReference type="AlphaFoldDB" id="A0A0A9B368"/>
<evidence type="ECO:0000313" key="1">
    <source>
        <dbReference type="EMBL" id="JAD53767.1"/>
    </source>
</evidence>
<dbReference type="EMBL" id="GBRH01244128">
    <property type="protein sequence ID" value="JAD53767.1"/>
    <property type="molecule type" value="Transcribed_RNA"/>
</dbReference>
<reference evidence="1" key="2">
    <citation type="journal article" date="2015" name="Data Brief">
        <title>Shoot transcriptome of the giant reed, Arundo donax.</title>
        <authorList>
            <person name="Barrero R.A."/>
            <person name="Guerrero F.D."/>
            <person name="Moolhuijzen P."/>
            <person name="Goolsby J.A."/>
            <person name="Tidwell J."/>
            <person name="Bellgard S.E."/>
            <person name="Bellgard M.I."/>
        </authorList>
    </citation>
    <scope>NUCLEOTIDE SEQUENCE</scope>
    <source>
        <tissue evidence="1">Shoot tissue taken approximately 20 cm above the soil surface</tissue>
    </source>
</reference>
<reference evidence="1" key="1">
    <citation type="submission" date="2014-09" db="EMBL/GenBank/DDBJ databases">
        <authorList>
            <person name="Magalhaes I.L.F."/>
            <person name="Oliveira U."/>
            <person name="Santos F.R."/>
            <person name="Vidigal T.H.D.A."/>
            <person name="Brescovit A.D."/>
            <person name="Santos A.J."/>
        </authorList>
    </citation>
    <scope>NUCLEOTIDE SEQUENCE</scope>
    <source>
        <tissue evidence="1">Shoot tissue taken approximately 20 cm above the soil surface</tissue>
    </source>
</reference>
<proteinExistence type="predicted"/>
<protein>
    <submittedName>
        <fullName evidence="1">Uncharacterized protein</fullName>
    </submittedName>
</protein>
<name>A0A0A9B368_ARUDO</name>
<accession>A0A0A9B368</accession>
<organism evidence="1">
    <name type="scientific">Arundo donax</name>
    <name type="common">Giant reed</name>
    <name type="synonym">Donax arundinaceus</name>
    <dbReference type="NCBI Taxonomy" id="35708"/>
    <lineage>
        <taxon>Eukaryota</taxon>
        <taxon>Viridiplantae</taxon>
        <taxon>Streptophyta</taxon>
        <taxon>Embryophyta</taxon>
        <taxon>Tracheophyta</taxon>
        <taxon>Spermatophyta</taxon>
        <taxon>Magnoliopsida</taxon>
        <taxon>Liliopsida</taxon>
        <taxon>Poales</taxon>
        <taxon>Poaceae</taxon>
        <taxon>PACMAD clade</taxon>
        <taxon>Arundinoideae</taxon>
        <taxon>Arundineae</taxon>
        <taxon>Arundo</taxon>
    </lineage>
</organism>